<keyword evidence="3" id="KW-1185">Reference proteome</keyword>
<dbReference type="SUPFAM" id="SSF141371">
    <property type="entry name" value="PilZ domain-like"/>
    <property type="match status" value="1"/>
</dbReference>
<dbReference type="OrthoDB" id="9831184at2"/>
<dbReference type="RefSeq" id="WP_139448202.1">
    <property type="nucleotide sequence ID" value="NZ_VDMB01000008.1"/>
</dbReference>
<dbReference type="Pfam" id="PF07238">
    <property type="entry name" value="PilZ"/>
    <property type="match status" value="1"/>
</dbReference>
<comment type="caution">
    <text evidence="2">The sequence shown here is derived from an EMBL/GenBank/DDBJ whole genome shotgun (WGS) entry which is preliminary data.</text>
</comment>
<accession>A0A5Q4VD04</accession>
<sequence length="118" mass="13704">MIRENRKWPRVYFSAKDEVAGEIRIKEELIFSARVLNISEGGLALSLETEPETSFKRGDRFQLKALKGKEMLVLTAPAVMEVRWVTVYEGFKKTGLGCAFLYMIPPDRNRIRRFMEKC</sequence>
<evidence type="ECO:0000313" key="2">
    <source>
        <dbReference type="EMBL" id="TYT74853.1"/>
    </source>
</evidence>
<name>A0A5Q4VD04_9BACT</name>
<dbReference type="EMBL" id="VDMB01000008">
    <property type="protein sequence ID" value="TYT74853.1"/>
    <property type="molecule type" value="Genomic_DNA"/>
</dbReference>
<protein>
    <submittedName>
        <fullName evidence="2">PilZ domain-containing protein</fullName>
    </submittedName>
</protein>
<gene>
    <name evidence="2" type="ORF">FIM25_08375</name>
</gene>
<dbReference type="Proteomes" id="UP000321899">
    <property type="component" value="Unassembled WGS sequence"/>
</dbReference>
<dbReference type="GO" id="GO:0035438">
    <property type="term" value="F:cyclic-di-GMP binding"/>
    <property type="evidence" value="ECO:0007669"/>
    <property type="project" value="InterPro"/>
</dbReference>
<dbReference type="InterPro" id="IPR009875">
    <property type="entry name" value="PilZ_domain"/>
</dbReference>
<organism evidence="2 3">
    <name type="scientific">Desulfobotulus mexicanus</name>
    <dbReference type="NCBI Taxonomy" id="2586642"/>
    <lineage>
        <taxon>Bacteria</taxon>
        <taxon>Pseudomonadati</taxon>
        <taxon>Thermodesulfobacteriota</taxon>
        <taxon>Desulfobacteria</taxon>
        <taxon>Desulfobacterales</taxon>
        <taxon>Desulfobacteraceae</taxon>
        <taxon>Desulfobotulus</taxon>
    </lineage>
</organism>
<reference evidence="2 3" key="1">
    <citation type="submission" date="2019-06" db="EMBL/GenBank/DDBJ databases">
        <title>Desulfobotulus mexicanus sp. nov., a novel sulfate-reducing bacterium isolated from the sediment of an alkaline crater lake in Mexico.</title>
        <authorList>
            <person name="Hirschler-Rea A."/>
        </authorList>
    </citation>
    <scope>NUCLEOTIDE SEQUENCE [LARGE SCALE GENOMIC DNA]</scope>
    <source>
        <strain evidence="2 3">PAR22N</strain>
    </source>
</reference>
<dbReference type="Gene3D" id="2.40.10.220">
    <property type="entry name" value="predicted glycosyltransferase like domains"/>
    <property type="match status" value="1"/>
</dbReference>
<dbReference type="AlphaFoldDB" id="A0A5Q4VD04"/>
<evidence type="ECO:0000313" key="3">
    <source>
        <dbReference type="Proteomes" id="UP000321899"/>
    </source>
</evidence>
<evidence type="ECO:0000259" key="1">
    <source>
        <dbReference type="Pfam" id="PF07238"/>
    </source>
</evidence>
<proteinExistence type="predicted"/>
<feature type="domain" description="PilZ" evidence="1">
    <location>
        <begin position="5"/>
        <end position="116"/>
    </location>
</feature>